<gene>
    <name evidence="1" type="ORF">PSON_ATCC_30995.1.T1120079</name>
</gene>
<dbReference type="EMBL" id="CAJJDN010000112">
    <property type="protein sequence ID" value="CAD8116875.1"/>
    <property type="molecule type" value="Genomic_DNA"/>
</dbReference>
<keyword evidence="2" id="KW-1185">Reference proteome</keyword>
<proteinExistence type="predicted"/>
<evidence type="ECO:0000313" key="2">
    <source>
        <dbReference type="Proteomes" id="UP000692954"/>
    </source>
</evidence>
<name>A0A8S1QPX9_9CILI</name>
<reference evidence="1" key="1">
    <citation type="submission" date="2021-01" db="EMBL/GenBank/DDBJ databases">
        <authorList>
            <consortium name="Genoscope - CEA"/>
            <person name="William W."/>
        </authorList>
    </citation>
    <scope>NUCLEOTIDE SEQUENCE</scope>
</reference>
<dbReference type="Proteomes" id="UP000692954">
    <property type="component" value="Unassembled WGS sequence"/>
</dbReference>
<sequence length="870" mass="102796">MIDDKNRLQFQTQDQSAKAQSMYEYVRWKINHENFEIYYYFLEQDCQLLQVGDDLKVLYDKEANFFITINNDNQGQQKYQGQLNNQALGSEFIGIQCFIGQDQQPFFQEYVDPNQQLGQYIDQVNQKTNKKFDTFTLHDIYGLQLTQDPNQYLQTFIQYEVLNLVLHEIQIPQPKPVITIQCFMDSDQQLFLQEQVDPNILIGQYIDQVKQKTNKKFDTFTLLNNNGVQLTQDPNEYLQIFIQYEVLNLVLHEIQLPQPKPVITIQCFMDSDQQLFLQEQVDPNILIGQYIDQVKQKTNKKFDTFTLLNNNGVQLTQDPNEYLQIFIQYEVLNLVLHEIQLPQPKPVITIQCFMDSDQQLFLQEQVDPNILIGQYIDQVKQKTNKKFDTFTLLNNNGVQLTQDPNEYLQIFIQYEVLNLVLHEIQLPQPKPVITIQCFMDSDQQLFLQEQVDPNILIGQYIDQVKQKTNKKFDTFTLLNNNGVQLTQDPNEYLQTFIQYEVLNLVLHEIQLPQPKPVITIQCFMDSDQQLFLQEQVDPNILIGQYIDQVKQKTNKKFDTFTLHDIYGLQLTQDPNQYLQTFIQYEVLNLVLHEIQIPQPKPVITIQCFMDSDQQLFLQEQVDPNILIGQYIDQVKQKTNKKFDTFTLHDIYGLQLTQDPNQYLQTFIQYEVLNLVLHEIQIPQQKPVITIQCFMDSDQQPFLQEQVDPNIQIGQYIDQVKQKYNKKSDNFTLYDITGVQLTQDPNQYFQTFIQYQVLSLTLYQTQPLLKPINYQSKIAQMKESIQSFKNFSLYFDPSGEFVIYKYHLPIQFEGCIKKSKSTSSSNKYFTDSEYKWFSAHQKKYEFAELDQYSFAIKWEGGNLSILKLKQK</sequence>
<accession>A0A8S1QPX9</accession>
<comment type="caution">
    <text evidence="1">The sequence shown here is derived from an EMBL/GenBank/DDBJ whole genome shotgun (WGS) entry which is preliminary data.</text>
</comment>
<protein>
    <submittedName>
        <fullName evidence="1">Uncharacterized protein</fullName>
    </submittedName>
</protein>
<organism evidence="1 2">
    <name type="scientific">Paramecium sonneborni</name>
    <dbReference type="NCBI Taxonomy" id="65129"/>
    <lineage>
        <taxon>Eukaryota</taxon>
        <taxon>Sar</taxon>
        <taxon>Alveolata</taxon>
        <taxon>Ciliophora</taxon>
        <taxon>Intramacronucleata</taxon>
        <taxon>Oligohymenophorea</taxon>
        <taxon>Peniculida</taxon>
        <taxon>Parameciidae</taxon>
        <taxon>Paramecium</taxon>
    </lineage>
</organism>
<dbReference type="AlphaFoldDB" id="A0A8S1QPX9"/>
<evidence type="ECO:0000313" key="1">
    <source>
        <dbReference type="EMBL" id="CAD8116875.1"/>
    </source>
</evidence>